<dbReference type="OrthoDB" id="9793390at2"/>
<proteinExistence type="inferred from homology"/>
<evidence type="ECO:0000313" key="10">
    <source>
        <dbReference type="Proteomes" id="UP000295416"/>
    </source>
</evidence>
<feature type="transmembrane region" description="Helical" evidence="8">
    <location>
        <begin position="157"/>
        <end position="182"/>
    </location>
</feature>
<organism evidence="9 10">
    <name type="scientific">Scopulibacillus darangshiensis</name>
    <dbReference type="NCBI Taxonomy" id="442528"/>
    <lineage>
        <taxon>Bacteria</taxon>
        <taxon>Bacillati</taxon>
        <taxon>Bacillota</taxon>
        <taxon>Bacilli</taxon>
        <taxon>Bacillales</taxon>
        <taxon>Sporolactobacillaceae</taxon>
        <taxon>Scopulibacillus</taxon>
    </lineage>
</organism>
<feature type="transmembrane region" description="Helical" evidence="8">
    <location>
        <begin position="6"/>
        <end position="23"/>
    </location>
</feature>
<evidence type="ECO:0000256" key="5">
    <source>
        <dbReference type="ARBA" id="ARBA00022692"/>
    </source>
</evidence>
<dbReference type="Proteomes" id="UP000295416">
    <property type="component" value="Unassembled WGS sequence"/>
</dbReference>
<feature type="transmembrane region" description="Helical" evidence="8">
    <location>
        <begin position="271"/>
        <end position="292"/>
    </location>
</feature>
<dbReference type="GO" id="GO:0005886">
    <property type="term" value="C:plasma membrane"/>
    <property type="evidence" value="ECO:0007669"/>
    <property type="project" value="UniProtKB-SubCell"/>
</dbReference>
<feature type="transmembrane region" description="Helical" evidence="8">
    <location>
        <begin position="218"/>
        <end position="237"/>
    </location>
</feature>
<evidence type="ECO:0000256" key="7">
    <source>
        <dbReference type="ARBA" id="ARBA00023136"/>
    </source>
</evidence>
<evidence type="ECO:0000256" key="6">
    <source>
        <dbReference type="ARBA" id="ARBA00022989"/>
    </source>
</evidence>
<name>A0A4R2P9N9_9BACL</name>
<evidence type="ECO:0000256" key="1">
    <source>
        <dbReference type="ARBA" id="ARBA00004651"/>
    </source>
</evidence>
<gene>
    <name evidence="9" type="ORF">EV207_102246</name>
</gene>
<comment type="caution">
    <text evidence="9">The sequence shown here is derived from an EMBL/GenBank/DDBJ whole genome shotgun (WGS) entry which is preliminary data.</text>
</comment>
<feature type="transmembrane region" description="Helical" evidence="8">
    <location>
        <begin position="313"/>
        <end position="336"/>
    </location>
</feature>
<evidence type="ECO:0000256" key="8">
    <source>
        <dbReference type="SAM" id="Phobius"/>
    </source>
</evidence>
<keyword evidence="7 8" id="KW-0472">Membrane</keyword>
<evidence type="ECO:0000256" key="2">
    <source>
        <dbReference type="ARBA" id="ARBA00009773"/>
    </source>
</evidence>
<dbReference type="InterPro" id="IPR002549">
    <property type="entry name" value="AI-2E-like"/>
</dbReference>
<dbReference type="PANTHER" id="PTHR21716">
    <property type="entry name" value="TRANSMEMBRANE PROTEIN"/>
    <property type="match status" value="1"/>
</dbReference>
<evidence type="ECO:0000256" key="3">
    <source>
        <dbReference type="ARBA" id="ARBA00022448"/>
    </source>
</evidence>
<comment type="subcellular location">
    <subcellularLocation>
        <location evidence="1">Cell membrane</location>
        <topology evidence="1">Multi-pass membrane protein</topology>
    </subcellularLocation>
</comment>
<dbReference type="RefSeq" id="WP_132743433.1">
    <property type="nucleotide sequence ID" value="NZ_SLXK01000002.1"/>
</dbReference>
<reference evidence="9 10" key="1">
    <citation type="submission" date="2019-03" db="EMBL/GenBank/DDBJ databases">
        <title>Genomic Encyclopedia of Type Strains, Phase IV (KMG-IV): sequencing the most valuable type-strain genomes for metagenomic binning, comparative biology and taxonomic classification.</title>
        <authorList>
            <person name="Goeker M."/>
        </authorList>
    </citation>
    <scope>NUCLEOTIDE SEQUENCE [LARGE SCALE GENOMIC DNA]</scope>
    <source>
        <strain evidence="9 10">DSM 19377</strain>
    </source>
</reference>
<evidence type="ECO:0000313" key="9">
    <source>
        <dbReference type="EMBL" id="TCP31753.1"/>
    </source>
</evidence>
<keyword evidence="5 8" id="KW-0812">Transmembrane</keyword>
<dbReference type="AlphaFoldDB" id="A0A4R2P9N9"/>
<comment type="similarity">
    <text evidence="2">Belongs to the autoinducer-2 exporter (AI-2E) (TC 2.A.86) family.</text>
</comment>
<protein>
    <submittedName>
        <fullName evidence="9">Putative PurR-regulated permease PerM</fullName>
    </submittedName>
</protein>
<sequence length="363" mass="40174">MPRSKYFRFAVWILLIFTVIMIGSKISFVFRPIGILITTLAAPVLVAGVLYYILRPVVRLLVKVKVPRIIAILLLYLIVIGLITVIVLGIGPAINKQFVALANAMPGLIKDLGQQLKDFQNSNLFDRFQLDKISYTDITNRFSHSIGNITASIGNNVLTIIQSITGIVIIIVTVPFILFYMLKDGEKLPGSILRFLPKEHQDEGKLILGDMDEALSGYIQGQMLVSLFDGVFIYIWYQIIGLDYPLILALAILFTNVIPFIGPFIGTAPGVIVGFIQSPLMALWVIVGVLIVQQIESNIISPQVMGKKLDIHPLTIIFILLVAGNLAGIIGMILAIPTYAVAKVIITRTYKLIRLRYNKGITD</sequence>
<keyword evidence="6 8" id="KW-1133">Transmembrane helix</keyword>
<keyword evidence="4" id="KW-1003">Cell membrane</keyword>
<dbReference type="EMBL" id="SLXK01000002">
    <property type="protein sequence ID" value="TCP31753.1"/>
    <property type="molecule type" value="Genomic_DNA"/>
</dbReference>
<dbReference type="GO" id="GO:0055085">
    <property type="term" value="P:transmembrane transport"/>
    <property type="evidence" value="ECO:0007669"/>
    <property type="project" value="TreeGrafter"/>
</dbReference>
<accession>A0A4R2P9N9</accession>
<keyword evidence="10" id="KW-1185">Reference proteome</keyword>
<keyword evidence="3" id="KW-0813">Transport</keyword>
<evidence type="ECO:0000256" key="4">
    <source>
        <dbReference type="ARBA" id="ARBA00022475"/>
    </source>
</evidence>
<dbReference type="Pfam" id="PF01594">
    <property type="entry name" value="AI-2E_transport"/>
    <property type="match status" value="1"/>
</dbReference>
<feature type="transmembrane region" description="Helical" evidence="8">
    <location>
        <begin position="244"/>
        <end position="265"/>
    </location>
</feature>
<feature type="transmembrane region" description="Helical" evidence="8">
    <location>
        <begin position="66"/>
        <end position="90"/>
    </location>
</feature>
<feature type="transmembrane region" description="Helical" evidence="8">
    <location>
        <begin position="35"/>
        <end position="54"/>
    </location>
</feature>
<dbReference type="PANTHER" id="PTHR21716:SF53">
    <property type="entry name" value="PERMEASE PERM-RELATED"/>
    <property type="match status" value="1"/>
</dbReference>